<name>A0ABQ9XB91_9EUKA</name>
<feature type="domain" description="4Fe-4S ferredoxin-type" evidence="7">
    <location>
        <begin position="219"/>
        <end position="248"/>
    </location>
</feature>
<dbReference type="Proteomes" id="UP001281761">
    <property type="component" value="Unassembled WGS sequence"/>
</dbReference>
<keyword evidence="6" id="KW-1133">Transmembrane helix</keyword>
<dbReference type="Gene3D" id="3.30.70.20">
    <property type="match status" value="2"/>
</dbReference>
<dbReference type="InterPro" id="IPR017896">
    <property type="entry name" value="4Fe4S_Fe-S-bd"/>
</dbReference>
<proteinExistence type="predicted"/>
<accession>A0ABQ9XB91</accession>
<dbReference type="PROSITE" id="PS51379">
    <property type="entry name" value="4FE4S_FER_2"/>
    <property type="match status" value="2"/>
</dbReference>
<evidence type="ECO:0000256" key="2">
    <source>
        <dbReference type="ARBA" id="ARBA00022723"/>
    </source>
</evidence>
<dbReference type="EMBL" id="JARBJD010000165">
    <property type="protein sequence ID" value="KAK2948964.1"/>
    <property type="molecule type" value="Genomic_DNA"/>
</dbReference>
<dbReference type="SUPFAM" id="SSF54862">
    <property type="entry name" value="4Fe-4S ferredoxins"/>
    <property type="match status" value="1"/>
</dbReference>
<evidence type="ECO:0000256" key="5">
    <source>
        <dbReference type="SAM" id="MobiDB-lite"/>
    </source>
</evidence>
<dbReference type="PROSITE" id="PS00198">
    <property type="entry name" value="4FE4S_FER_1"/>
    <property type="match status" value="2"/>
</dbReference>
<comment type="caution">
    <text evidence="8">The sequence shown here is derived from an EMBL/GenBank/DDBJ whole genome shotgun (WGS) entry which is preliminary data.</text>
</comment>
<keyword evidence="9" id="KW-1185">Reference proteome</keyword>
<sequence length="470" mass="51787">MRFTLIHFSSTGNTRAVAKLLEHDLTTKHNHEVTLIDGMALIKDLRVGQKTRQKSDPLSISSTSPLLVSARSAIYRSDVVGVGSYTTFDIPAPGFGDIFSEECLPKKFFVNLQYYFGFATQGAAKSSAAQIAATTVGEKNGSARFAGTLIVQAPDSTPVWGPPKPFIDPWSAASVKKIHDFADQLNSVVTQDGKTPKLVLKPKAYKGSDPQKQLSKMLKTPKIDAEKCIKCGKCARECPYNAISLKGDIEDGYPVVDGELCWACGRCYHGCPQEAIWMRLCVSEKRSRVNTQLLPETESDAIGTGKWATTRVPEGMTATTSKAGQLRTLHRTLLGVRWLEYLVLVLGIVGVVYGVYRVFPSNPAEKWGEVKGRVVSAAGKIRTKVAEAKAKREEARLEREREKAEQAQIKEEMRLREEEETRLAKEEEERQKSTIPYEKTESTPPNEHPSSPDVEIPLDSGTGVGEEGEL</sequence>
<dbReference type="PANTHER" id="PTHR24960">
    <property type="entry name" value="PHOTOSYSTEM I IRON-SULFUR CENTER-RELATED"/>
    <property type="match status" value="1"/>
</dbReference>
<gene>
    <name evidence="8" type="ORF">BLNAU_16070</name>
</gene>
<feature type="domain" description="4Fe-4S ferredoxin-type" evidence="7">
    <location>
        <begin position="252"/>
        <end position="281"/>
    </location>
</feature>
<dbReference type="InterPro" id="IPR017900">
    <property type="entry name" value="4Fe4S_Fe_S_CS"/>
</dbReference>
<evidence type="ECO:0000313" key="8">
    <source>
        <dbReference type="EMBL" id="KAK2948964.1"/>
    </source>
</evidence>
<organism evidence="8 9">
    <name type="scientific">Blattamonas nauphoetae</name>
    <dbReference type="NCBI Taxonomy" id="2049346"/>
    <lineage>
        <taxon>Eukaryota</taxon>
        <taxon>Metamonada</taxon>
        <taxon>Preaxostyla</taxon>
        <taxon>Oxymonadida</taxon>
        <taxon>Blattamonas</taxon>
    </lineage>
</organism>
<evidence type="ECO:0000259" key="7">
    <source>
        <dbReference type="PROSITE" id="PS51379"/>
    </source>
</evidence>
<dbReference type="InterPro" id="IPR050157">
    <property type="entry name" value="PSI_iron-sulfur_center"/>
</dbReference>
<evidence type="ECO:0000313" key="9">
    <source>
        <dbReference type="Proteomes" id="UP001281761"/>
    </source>
</evidence>
<feature type="compositionally biased region" description="Basic and acidic residues" evidence="5">
    <location>
        <begin position="397"/>
        <end position="432"/>
    </location>
</feature>
<keyword evidence="3" id="KW-0408">Iron</keyword>
<keyword evidence="6" id="KW-0472">Membrane</keyword>
<keyword evidence="4" id="KW-0411">Iron-sulfur</keyword>
<protein>
    <recommendedName>
        <fullName evidence="7">4Fe-4S ferredoxin-type domain-containing protein</fullName>
    </recommendedName>
</protein>
<evidence type="ECO:0000256" key="4">
    <source>
        <dbReference type="ARBA" id="ARBA00023014"/>
    </source>
</evidence>
<keyword evidence="2" id="KW-0479">Metal-binding</keyword>
<keyword evidence="1" id="KW-0004">4Fe-4S</keyword>
<reference evidence="8 9" key="1">
    <citation type="journal article" date="2022" name="bioRxiv">
        <title>Genomics of Preaxostyla Flagellates Illuminates Evolutionary Transitions and the Path Towards Mitochondrial Loss.</title>
        <authorList>
            <person name="Novak L.V.F."/>
            <person name="Treitli S.C."/>
            <person name="Pyrih J."/>
            <person name="Halakuc P."/>
            <person name="Pipaliya S.V."/>
            <person name="Vacek V."/>
            <person name="Brzon O."/>
            <person name="Soukal P."/>
            <person name="Eme L."/>
            <person name="Dacks J.B."/>
            <person name="Karnkowska A."/>
            <person name="Elias M."/>
            <person name="Hampl V."/>
        </authorList>
    </citation>
    <scope>NUCLEOTIDE SEQUENCE [LARGE SCALE GENOMIC DNA]</scope>
    <source>
        <strain evidence="8">NAU3</strain>
        <tissue evidence="8">Gut</tissue>
    </source>
</reference>
<evidence type="ECO:0000256" key="6">
    <source>
        <dbReference type="SAM" id="Phobius"/>
    </source>
</evidence>
<evidence type="ECO:0000256" key="1">
    <source>
        <dbReference type="ARBA" id="ARBA00022485"/>
    </source>
</evidence>
<dbReference type="Pfam" id="PF14697">
    <property type="entry name" value="Fer4_21"/>
    <property type="match status" value="1"/>
</dbReference>
<evidence type="ECO:0000256" key="3">
    <source>
        <dbReference type="ARBA" id="ARBA00023004"/>
    </source>
</evidence>
<keyword evidence="6" id="KW-0812">Transmembrane</keyword>
<feature type="transmembrane region" description="Helical" evidence="6">
    <location>
        <begin position="338"/>
        <end position="356"/>
    </location>
</feature>
<feature type="region of interest" description="Disordered" evidence="5">
    <location>
        <begin position="397"/>
        <end position="470"/>
    </location>
</feature>
<dbReference type="PANTHER" id="PTHR24960:SF79">
    <property type="entry name" value="PHOTOSYSTEM I IRON-SULFUR CENTER"/>
    <property type="match status" value="1"/>
</dbReference>